<evidence type="ECO:0000256" key="4">
    <source>
        <dbReference type="ARBA" id="ARBA00022737"/>
    </source>
</evidence>
<proteinExistence type="predicted"/>
<comment type="caution">
    <text evidence="11">The sequence shown here is derived from an EMBL/GenBank/DDBJ whole genome shotgun (WGS) entry which is preliminary data.</text>
</comment>
<feature type="region of interest" description="Disordered" evidence="9">
    <location>
        <begin position="965"/>
        <end position="1010"/>
    </location>
</feature>
<feature type="compositionally biased region" description="Polar residues" evidence="9">
    <location>
        <begin position="433"/>
        <end position="443"/>
    </location>
</feature>
<dbReference type="SUPFAM" id="SSF48403">
    <property type="entry name" value="Ankyrin repeat"/>
    <property type="match status" value="1"/>
</dbReference>
<feature type="compositionally biased region" description="Basic and acidic residues" evidence="9">
    <location>
        <begin position="980"/>
        <end position="992"/>
    </location>
</feature>
<keyword evidence="5 7" id="KW-0040">ANK repeat</keyword>
<name>A0A8T0DTP9_9TREM</name>
<dbReference type="SMART" id="SM00248">
    <property type="entry name" value="ANK"/>
    <property type="match status" value="2"/>
</dbReference>
<evidence type="ECO:0000256" key="3">
    <source>
        <dbReference type="ARBA" id="ARBA00022703"/>
    </source>
</evidence>
<dbReference type="PANTHER" id="PTHR24131:SF10">
    <property type="entry name" value="ANKYRIN-REPEAT, SH3-DOMAIN, AND PROLINE-RICH-REGION CONTAINING PROTEIN, ISOFORM B"/>
    <property type="match status" value="1"/>
</dbReference>
<feature type="compositionally biased region" description="Polar residues" evidence="9">
    <location>
        <begin position="27"/>
        <end position="43"/>
    </location>
</feature>
<dbReference type="GO" id="GO:0006915">
    <property type="term" value="P:apoptotic process"/>
    <property type="evidence" value="ECO:0007669"/>
    <property type="project" value="UniProtKB-KW"/>
</dbReference>
<feature type="compositionally biased region" description="Polar residues" evidence="9">
    <location>
        <begin position="463"/>
        <end position="481"/>
    </location>
</feature>
<keyword evidence="2" id="KW-0728">SH3 domain</keyword>
<feature type="coiled-coil region" evidence="8">
    <location>
        <begin position="665"/>
        <end position="692"/>
    </location>
</feature>
<dbReference type="Pfam" id="PF12796">
    <property type="entry name" value="Ank_2"/>
    <property type="match status" value="1"/>
</dbReference>
<dbReference type="InterPro" id="IPR047163">
    <property type="entry name" value="ASPP1/2"/>
</dbReference>
<feature type="region of interest" description="Disordered" evidence="9">
    <location>
        <begin position="61"/>
        <end position="87"/>
    </location>
</feature>
<keyword evidence="4" id="KW-0677">Repeat</keyword>
<accession>A0A8T0DTP9</accession>
<dbReference type="InterPro" id="IPR036028">
    <property type="entry name" value="SH3-like_dom_sf"/>
</dbReference>
<keyword evidence="3" id="KW-0053">Apoptosis</keyword>
<evidence type="ECO:0000256" key="2">
    <source>
        <dbReference type="ARBA" id="ARBA00022443"/>
    </source>
</evidence>
<feature type="domain" description="SH3" evidence="10">
    <location>
        <begin position="1298"/>
        <end position="1368"/>
    </location>
</feature>
<feature type="region of interest" description="Disordered" evidence="9">
    <location>
        <begin position="771"/>
        <end position="861"/>
    </location>
</feature>
<feature type="region of interest" description="Disordered" evidence="9">
    <location>
        <begin position="1038"/>
        <end position="1072"/>
    </location>
</feature>
<feature type="compositionally biased region" description="Polar residues" evidence="9">
    <location>
        <begin position="1459"/>
        <end position="1471"/>
    </location>
</feature>
<dbReference type="OrthoDB" id="10038642at2759"/>
<comment type="subcellular location">
    <subcellularLocation>
        <location evidence="1">Nucleus</location>
    </subcellularLocation>
</comment>
<evidence type="ECO:0000259" key="10">
    <source>
        <dbReference type="SMART" id="SM00326"/>
    </source>
</evidence>
<sequence length="1480" mass="159991">MAFSCFTLKEAPEYRKSDVMIFDDVSSNEPRKSSTQGDDSNGCNCGIPVDESNDYAPVTSNVETPGNSQRLSLHQSSICSSNKSRTRSSFGRLRPITIFRQAGFTTSALAACVSPHRSGSVRTQFEVDSLGSASPHEIHLTEVSVHTFPSQPQIPHISSRIRTLGCLVRSHSDSTCLSLKAASKPSDQIQGEASQVANNTASTVVSSDLSSKPGNVTNVMRHGSSSELNTTPSRVSSVDLCDTHTKGPNFSTSQVSTSCTTKTSPAPRTYQLICRDGVQCYELISESKQIRSDSSTNESDELSLYLCTSSPYFTASRDQVSNSCGPSDPVRGPTLPYRHAHSHIPSPANAHASDRSALNKQQHFNSGQLMVDEQQHRREMPTAPLPSRKQRTVSPPTQFYPTAVTQFSDKPDYQASSQYTLQPTDRSMLRSAVPNQPSTPLQRQQPYELQNAVHGEAVSINSSFVSDRNSGGGSDITTPSSPLRGPRRSTFPDSATSVIAASGPKSTAHHAPRDLVVPQATVVRAPTTGAQLTGTAEIVNSNVAASHRLGGARATSQSTCSNKSSIPTTDYGLTMTVSELRSVAERQRQQLTRQAQQLQTKEERLAWLRSVRSRASGDGSSGVDKLPVPGCELSHDQEMRLHKLRSFRGQTEQTRLTNEHIAREIDNLARLLSSKELELETLRKRMEDTQRILSLIGMCQACLTNSSKSRTHRSQAAKNTEVIDGADLEKPLDLLSVQLPFSTERDKKRWRDGLLEADRLDRQVCLALSHNAATSQSRRTATQTPESKASDSSLIRTHKSSATFMPSSADQSSKLQVPPRQHLPISSSKGSENPPIKTPNSRSDFSAVLARASSPPTSRRPSLRMLLHAASANGHAYGSDTSLTTANTTHSFPRIKTPPRYASRAVINDTYMRRICRDSVEKYKRTASEIYRANVERMAAKHASSSRPPNADQSESENSLLLALGDSQSQPPREPNALRGESDHLSPDESFKRVQSASPIDSISSSSSSSLELVNIEQATAVTATTTTTMTSLRQTMDPAQSPLDEEAKQSGGDVDSGLGGSDDTGHSEQHAHSIPEVGTIVSSIRAPADAICVVDEGHGTDASLSNTSVDGPVHYLKSILRKSLKISDSDTRGIGRVTDSVASAQSPSSSATHYRSYSVRFHPLALLLDAALEGDLELVKKAASQVSDVSEPNDEGITALHNAVCAGRTEIAEFLVRTAGADVNAGDTDGWTPLHCAASCANLPLARLLVEHGASLHARTLSDQETPLEKCDQGDEEAECEEYLFFQQERIGSAASGRVYALFPRGLEAAGPGSADAHIRPDELAVHPNEPLTIIDREPVGETEWMLAEKADGTRGLVPRSHISCYPLVRIPPASHPVPITPARPRQFDFWIDDEDEEKDVADSDEDLDENTDQNNNGSSHTVVEVELTHAESPILLTDSESALGGAACNKSLVSLQVSNPSDELQQSDNGNRDLKTAL</sequence>
<protein>
    <recommendedName>
        <fullName evidence="10">SH3 domain-containing protein</fullName>
    </recommendedName>
</protein>
<dbReference type="EMBL" id="JTDF01000596">
    <property type="protein sequence ID" value="KAF8571305.1"/>
    <property type="molecule type" value="Genomic_DNA"/>
</dbReference>
<feature type="region of interest" description="Disordered" evidence="9">
    <location>
        <begin position="463"/>
        <end position="494"/>
    </location>
</feature>
<dbReference type="InterPro" id="IPR001452">
    <property type="entry name" value="SH3_domain"/>
</dbReference>
<feature type="region of interest" description="Disordered" evidence="9">
    <location>
        <begin position="372"/>
        <end position="396"/>
    </location>
</feature>
<evidence type="ECO:0000256" key="7">
    <source>
        <dbReference type="PROSITE-ProRule" id="PRU00023"/>
    </source>
</evidence>
<feature type="region of interest" description="Disordered" evidence="9">
    <location>
        <begin position="1459"/>
        <end position="1480"/>
    </location>
</feature>
<feature type="repeat" description="ANK" evidence="7">
    <location>
        <begin position="1230"/>
        <end position="1262"/>
    </location>
</feature>
<dbReference type="PROSITE" id="PS50088">
    <property type="entry name" value="ANK_REPEAT"/>
    <property type="match status" value="2"/>
</dbReference>
<feature type="compositionally biased region" description="Low complexity" evidence="9">
    <location>
        <begin position="996"/>
        <end position="1010"/>
    </location>
</feature>
<reference evidence="11 12" key="1">
    <citation type="submission" date="2019-07" db="EMBL/GenBank/DDBJ databases">
        <title>Annotation for the trematode Paragonimus westermani.</title>
        <authorList>
            <person name="Choi Y.-J."/>
        </authorList>
    </citation>
    <scope>NUCLEOTIDE SEQUENCE [LARGE SCALE GENOMIC DNA]</scope>
    <source>
        <strain evidence="11">180907_Pwestermani</strain>
    </source>
</reference>
<evidence type="ECO:0000313" key="11">
    <source>
        <dbReference type="EMBL" id="KAF8571305.1"/>
    </source>
</evidence>
<evidence type="ECO:0000256" key="6">
    <source>
        <dbReference type="ARBA" id="ARBA00023242"/>
    </source>
</evidence>
<feature type="region of interest" description="Disordered" evidence="9">
    <location>
        <begin position="420"/>
        <end position="443"/>
    </location>
</feature>
<evidence type="ECO:0000256" key="5">
    <source>
        <dbReference type="ARBA" id="ARBA00023043"/>
    </source>
</evidence>
<evidence type="ECO:0000313" key="12">
    <source>
        <dbReference type="Proteomes" id="UP000699462"/>
    </source>
</evidence>
<feature type="region of interest" description="Disordered" evidence="9">
    <location>
        <begin position="318"/>
        <end position="356"/>
    </location>
</feature>
<dbReference type="Gene3D" id="1.25.40.20">
    <property type="entry name" value="Ankyrin repeat-containing domain"/>
    <property type="match status" value="1"/>
</dbReference>
<evidence type="ECO:0000256" key="9">
    <source>
        <dbReference type="SAM" id="MobiDB-lite"/>
    </source>
</evidence>
<dbReference type="PANTHER" id="PTHR24131">
    <property type="entry name" value="APOPTOSIS-STIMULATING OF P53 PROTEIN"/>
    <property type="match status" value="1"/>
</dbReference>
<dbReference type="SMART" id="SM00326">
    <property type="entry name" value="SH3"/>
    <property type="match status" value="1"/>
</dbReference>
<evidence type="ECO:0000256" key="1">
    <source>
        <dbReference type="ARBA" id="ARBA00004123"/>
    </source>
</evidence>
<dbReference type="Proteomes" id="UP000699462">
    <property type="component" value="Unassembled WGS sequence"/>
</dbReference>
<keyword evidence="8" id="KW-0175">Coiled coil</keyword>
<keyword evidence="12" id="KW-1185">Reference proteome</keyword>
<dbReference type="GO" id="GO:0005634">
    <property type="term" value="C:nucleus"/>
    <property type="evidence" value="ECO:0007669"/>
    <property type="project" value="UniProtKB-SubCell"/>
</dbReference>
<dbReference type="InterPro" id="IPR002110">
    <property type="entry name" value="Ankyrin_rpt"/>
</dbReference>
<dbReference type="InterPro" id="IPR036770">
    <property type="entry name" value="Ankyrin_rpt-contain_sf"/>
</dbReference>
<dbReference type="SUPFAM" id="SSF50044">
    <property type="entry name" value="SH3-domain"/>
    <property type="match status" value="1"/>
</dbReference>
<evidence type="ECO:0000256" key="8">
    <source>
        <dbReference type="SAM" id="Coils"/>
    </source>
</evidence>
<dbReference type="GO" id="GO:0002039">
    <property type="term" value="F:p53 binding"/>
    <property type="evidence" value="ECO:0007669"/>
    <property type="project" value="InterPro"/>
</dbReference>
<feature type="region of interest" description="Disordered" evidence="9">
    <location>
        <begin position="1399"/>
        <end position="1421"/>
    </location>
</feature>
<feature type="compositionally biased region" description="Acidic residues" evidence="9">
    <location>
        <begin position="1399"/>
        <end position="1413"/>
    </location>
</feature>
<dbReference type="PROSITE" id="PS50297">
    <property type="entry name" value="ANK_REP_REGION"/>
    <property type="match status" value="1"/>
</dbReference>
<feature type="compositionally biased region" description="Low complexity" evidence="9">
    <location>
        <begin position="849"/>
        <end position="861"/>
    </location>
</feature>
<gene>
    <name evidence="11" type="ORF">P879_03488</name>
</gene>
<keyword evidence="6" id="KW-0539">Nucleus</keyword>
<feature type="compositionally biased region" description="Polar residues" evidence="9">
    <location>
        <begin position="771"/>
        <end position="815"/>
    </location>
</feature>
<dbReference type="GO" id="GO:0042981">
    <property type="term" value="P:regulation of apoptotic process"/>
    <property type="evidence" value="ECO:0007669"/>
    <property type="project" value="InterPro"/>
</dbReference>
<feature type="repeat" description="ANK" evidence="7">
    <location>
        <begin position="1196"/>
        <end position="1229"/>
    </location>
</feature>
<organism evidence="11 12">
    <name type="scientific">Paragonimus westermani</name>
    <dbReference type="NCBI Taxonomy" id="34504"/>
    <lineage>
        <taxon>Eukaryota</taxon>
        <taxon>Metazoa</taxon>
        <taxon>Spiralia</taxon>
        <taxon>Lophotrochozoa</taxon>
        <taxon>Platyhelminthes</taxon>
        <taxon>Trematoda</taxon>
        <taxon>Digenea</taxon>
        <taxon>Plagiorchiida</taxon>
        <taxon>Troglotremata</taxon>
        <taxon>Troglotrematidae</taxon>
        <taxon>Paragonimus</taxon>
    </lineage>
</organism>
<feature type="region of interest" description="Disordered" evidence="9">
    <location>
        <begin position="27"/>
        <end position="46"/>
    </location>
</feature>